<dbReference type="Proteomes" id="UP000198861">
    <property type="component" value="Unassembled WGS sequence"/>
</dbReference>
<dbReference type="InterPro" id="IPR036390">
    <property type="entry name" value="WH_DNA-bd_sf"/>
</dbReference>
<comment type="similarity">
    <text evidence="1">Belongs to the LysR transcriptional regulatory family.</text>
</comment>
<dbReference type="PANTHER" id="PTHR30537">
    <property type="entry name" value="HTH-TYPE TRANSCRIPTIONAL REGULATOR"/>
    <property type="match status" value="1"/>
</dbReference>
<evidence type="ECO:0000313" key="6">
    <source>
        <dbReference type="EMBL" id="SFB58000.1"/>
    </source>
</evidence>
<evidence type="ECO:0000313" key="7">
    <source>
        <dbReference type="Proteomes" id="UP000198861"/>
    </source>
</evidence>
<dbReference type="SUPFAM" id="SSF53850">
    <property type="entry name" value="Periplasmic binding protein-like II"/>
    <property type="match status" value="1"/>
</dbReference>
<keyword evidence="4" id="KW-0804">Transcription</keyword>
<dbReference type="PANTHER" id="PTHR30537:SF5">
    <property type="entry name" value="HTH-TYPE TRANSCRIPTIONAL ACTIVATOR TTDR-RELATED"/>
    <property type="match status" value="1"/>
</dbReference>
<dbReference type="InterPro" id="IPR000847">
    <property type="entry name" value="LysR_HTH_N"/>
</dbReference>
<proteinExistence type="inferred from homology"/>
<dbReference type="PROSITE" id="PS50931">
    <property type="entry name" value="HTH_LYSR"/>
    <property type="match status" value="1"/>
</dbReference>
<keyword evidence="3 6" id="KW-0238">DNA-binding</keyword>
<dbReference type="SUPFAM" id="SSF46785">
    <property type="entry name" value="Winged helix' DNA-binding domain"/>
    <property type="match status" value="1"/>
</dbReference>
<accession>A0A1I1CB74</accession>
<evidence type="ECO:0000256" key="1">
    <source>
        <dbReference type="ARBA" id="ARBA00009437"/>
    </source>
</evidence>
<keyword evidence="7" id="KW-1185">Reference proteome</keyword>
<sequence length="311" mass="34741">MGRKFDYLGDVEAFIAVVEHGSFTAGAVALSTTPSVLSRAITRLETRLGRQLLQRTTRRLGLTEAGRLYLEQARSAFTLLDDAEREVQGQEGELAGRVRLSVPTTYGHYRLPPLLARFARQYPRVQVELNITNRNVDLVAEGFDLAIRLGHLPDSGLVARKLEDAALLLIASPEYVRRAGTPQTLEELRQHVCLPFVMPRTGRLAPWVFRDGERDIDWLPSSSIEISDDVLGVVSLAEQSLGICQSYDFIVRERMERGRLVELLPQLRGRTRPFSVVYAPHRRQSAATRALIDLLTTNAISDEDSAGSMFS</sequence>
<evidence type="ECO:0000259" key="5">
    <source>
        <dbReference type="PROSITE" id="PS50931"/>
    </source>
</evidence>
<gene>
    <name evidence="6" type="ORF">SAMN04244571_03979</name>
</gene>
<dbReference type="Pfam" id="PF00126">
    <property type="entry name" value="HTH_1"/>
    <property type="match status" value="1"/>
</dbReference>
<dbReference type="Pfam" id="PF03466">
    <property type="entry name" value="LysR_substrate"/>
    <property type="match status" value="1"/>
</dbReference>
<dbReference type="EMBL" id="FOKJ01000095">
    <property type="protein sequence ID" value="SFB58000.1"/>
    <property type="molecule type" value="Genomic_DNA"/>
</dbReference>
<evidence type="ECO:0000256" key="3">
    <source>
        <dbReference type="ARBA" id="ARBA00023125"/>
    </source>
</evidence>
<feature type="domain" description="HTH lysR-type" evidence="5">
    <location>
        <begin position="6"/>
        <end position="63"/>
    </location>
</feature>
<dbReference type="GO" id="GO:0003677">
    <property type="term" value="F:DNA binding"/>
    <property type="evidence" value="ECO:0007669"/>
    <property type="project" value="UniProtKB-KW"/>
</dbReference>
<organism evidence="6 7">
    <name type="scientific">Azotobacter beijerinckii</name>
    <dbReference type="NCBI Taxonomy" id="170623"/>
    <lineage>
        <taxon>Bacteria</taxon>
        <taxon>Pseudomonadati</taxon>
        <taxon>Pseudomonadota</taxon>
        <taxon>Gammaproteobacteria</taxon>
        <taxon>Pseudomonadales</taxon>
        <taxon>Pseudomonadaceae</taxon>
        <taxon>Azotobacter</taxon>
    </lineage>
</organism>
<keyword evidence="2" id="KW-0805">Transcription regulation</keyword>
<reference evidence="6 7" key="1">
    <citation type="submission" date="2016-10" db="EMBL/GenBank/DDBJ databases">
        <authorList>
            <person name="Varghese N."/>
            <person name="Submissions S."/>
        </authorList>
    </citation>
    <scope>NUCLEOTIDE SEQUENCE [LARGE SCALE GENOMIC DNA]</scope>
    <source>
        <strain evidence="6 7">DSM 282</strain>
    </source>
</reference>
<comment type="caution">
    <text evidence="6">The sequence shown here is derived from an EMBL/GenBank/DDBJ whole genome shotgun (WGS) entry which is preliminary data.</text>
</comment>
<name>A0A1I1CB74_9GAMM</name>
<dbReference type="Gene3D" id="3.40.190.290">
    <property type="match status" value="1"/>
</dbReference>
<protein>
    <submittedName>
        <fullName evidence="6">DNA-binding transcriptional regulator, LysR family</fullName>
    </submittedName>
</protein>
<evidence type="ECO:0000256" key="2">
    <source>
        <dbReference type="ARBA" id="ARBA00023015"/>
    </source>
</evidence>
<dbReference type="InterPro" id="IPR005119">
    <property type="entry name" value="LysR_subst-bd"/>
</dbReference>
<dbReference type="RefSeq" id="WP_091014019.1">
    <property type="nucleotide sequence ID" value="NZ_FOKJ01000095.1"/>
</dbReference>
<dbReference type="InterPro" id="IPR036388">
    <property type="entry name" value="WH-like_DNA-bd_sf"/>
</dbReference>
<dbReference type="InterPro" id="IPR058163">
    <property type="entry name" value="LysR-type_TF_proteobact-type"/>
</dbReference>
<dbReference type="CDD" id="cd08422">
    <property type="entry name" value="PBP2_CrgA_like"/>
    <property type="match status" value="1"/>
</dbReference>
<dbReference type="Gene3D" id="1.10.10.10">
    <property type="entry name" value="Winged helix-like DNA-binding domain superfamily/Winged helix DNA-binding domain"/>
    <property type="match status" value="1"/>
</dbReference>
<evidence type="ECO:0000256" key="4">
    <source>
        <dbReference type="ARBA" id="ARBA00023163"/>
    </source>
</evidence>